<feature type="transmembrane region" description="Helical" evidence="1">
    <location>
        <begin position="20"/>
        <end position="40"/>
    </location>
</feature>
<evidence type="ECO:0008006" key="4">
    <source>
        <dbReference type="Google" id="ProtNLM"/>
    </source>
</evidence>
<accession>A0A1M5ZPZ9</accession>
<feature type="transmembrane region" description="Helical" evidence="1">
    <location>
        <begin position="140"/>
        <end position="161"/>
    </location>
</feature>
<reference evidence="2 3" key="1">
    <citation type="submission" date="2016-11" db="EMBL/GenBank/DDBJ databases">
        <authorList>
            <person name="Jaros S."/>
            <person name="Januszkiewicz K."/>
            <person name="Wedrychowicz H."/>
        </authorList>
    </citation>
    <scope>NUCLEOTIDE SEQUENCE [LARGE SCALE GENOMIC DNA]</scope>
    <source>
        <strain evidence="2 3">DSM 6191</strain>
    </source>
</reference>
<keyword evidence="1" id="KW-0812">Transmembrane</keyword>
<proteinExistence type="predicted"/>
<sequence length="245" mass="27693">MRSLKNSIIAEFIKIKHSHIWIVMVTLPSISVLIGCANFSMNIGVLQKEWYSLWSQVGLFYGEFFLPILIGICCAYLCRLEHLNRNWNMTMTTPIPIGNVFLSKLIMAGIITFFIQGLFFSLYYLSGKLIGLNSPFPIEIYGWFIRGCLASLTISTIQLALSIRMKSFAVPIGIGLCFSFIGLGLYVVKLGMIFPYSLLSIGMGIISQQSISGIQWIIFFVVNLFYIVLISRVTIRRMKKIDVVV</sequence>
<dbReference type="Proteomes" id="UP000184241">
    <property type="component" value="Unassembled WGS sequence"/>
</dbReference>
<dbReference type="CDD" id="cd21809">
    <property type="entry name" value="ABC-2_lan_permease-like"/>
    <property type="match status" value="1"/>
</dbReference>
<organism evidence="2 3">
    <name type="scientific">Clostridium intestinale DSM 6191</name>
    <dbReference type="NCBI Taxonomy" id="1121320"/>
    <lineage>
        <taxon>Bacteria</taxon>
        <taxon>Bacillati</taxon>
        <taxon>Bacillota</taxon>
        <taxon>Clostridia</taxon>
        <taxon>Eubacteriales</taxon>
        <taxon>Clostridiaceae</taxon>
        <taxon>Clostridium</taxon>
    </lineage>
</organism>
<evidence type="ECO:0000313" key="2">
    <source>
        <dbReference type="EMBL" id="SHI26357.1"/>
    </source>
</evidence>
<evidence type="ECO:0000256" key="1">
    <source>
        <dbReference type="SAM" id="Phobius"/>
    </source>
</evidence>
<dbReference type="Pfam" id="PF12730">
    <property type="entry name" value="ABC2_membrane_4"/>
    <property type="match status" value="1"/>
</dbReference>
<dbReference type="RefSeq" id="WP_073021138.1">
    <property type="nucleotide sequence ID" value="NZ_FQXU01000010.1"/>
</dbReference>
<protein>
    <recommendedName>
        <fullName evidence="4">ABC-2 family transporter protein</fullName>
    </recommendedName>
</protein>
<name>A0A1M5ZPZ9_9CLOT</name>
<dbReference type="EMBL" id="FQXU01000010">
    <property type="protein sequence ID" value="SHI26357.1"/>
    <property type="molecule type" value="Genomic_DNA"/>
</dbReference>
<keyword evidence="1" id="KW-0472">Membrane</keyword>
<gene>
    <name evidence="2" type="ORF">SAMN02745941_03236</name>
</gene>
<evidence type="ECO:0000313" key="3">
    <source>
        <dbReference type="Proteomes" id="UP000184241"/>
    </source>
</evidence>
<keyword evidence="1" id="KW-1133">Transmembrane helix</keyword>
<feature type="transmembrane region" description="Helical" evidence="1">
    <location>
        <begin position="101"/>
        <end position="125"/>
    </location>
</feature>
<dbReference type="AlphaFoldDB" id="A0A1M5ZPZ9"/>
<feature type="transmembrane region" description="Helical" evidence="1">
    <location>
        <begin position="214"/>
        <end position="235"/>
    </location>
</feature>
<feature type="transmembrane region" description="Helical" evidence="1">
    <location>
        <begin position="168"/>
        <end position="194"/>
    </location>
</feature>
<feature type="transmembrane region" description="Helical" evidence="1">
    <location>
        <begin position="60"/>
        <end position="80"/>
    </location>
</feature>